<evidence type="ECO:0000256" key="1">
    <source>
        <dbReference type="ARBA" id="ARBA00004871"/>
    </source>
</evidence>
<dbReference type="Pfam" id="PF08501">
    <property type="entry name" value="Shikimate_dh_N"/>
    <property type="match status" value="1"/>
</dbReference>
<evidence type="ECO:0000313" key="7">
    <source>
        <dbReference type="Proteomes" id="UP001569904"/>
    </source>
</evidence>
<keyword evidence="2" id="KW-0057">Aromatic amino acid biosynthesis</keyword>
<dbReference type="Proteomes" id="UP001569904">
    <property type="component" value="Unassembled WGS sequence"/>
</dbReference>
<proteinExistence type="predicted"/>
<dbReference type="PANTHER" id="PTHR21089:SF1">
    <property type="entry name" value="BIFUNCTIONAL 3-DEHYDROQUINATE DEHYDRATASE_SHIKIMATE DEHYDROGENASE, CHLOROPLASTIC"/>
    <property type="match status" value="1"/>
</dbReference>
<evidence type="ECO:0000313" key="6">
    <source>
        <dbReference type="EMBL" id="MFA1557629.1"/>
    </source>
</evidence>
<evidence type="ECO:0000256" key="2">
    <source>
        <dbReference type="ARBA" id="ARBA00023141"/>
    </source>
</evidence>
<dbReference type="InterPro" id="IPR046346">
    <property type="entry name" value="Aminoacid_DH-like_N_sf"/>
</dbReference>
<dbReference type="InterPro" id="IPR036291">
    <property type="entry name" value="NAD(P)-bd_dom_sf"/>
</dbReference>
<dbReference type="Gene3D" id="3.40.50.720">
    <property type="entry name" value="NAD(P)-binding Rossmann-like Domain"/>
    <property type="match status" value="1"/>
</dbReference>
<dbReference type="Gene3D" id="3.40.50.10860">
    <property type="entry name" value="Leucine Dehydrogenase, chain A, domain 1"/>
    <property type="match status" value="1"/>
</dbReference>
<dbReference type="RefSeq" id="WP_371944372.1">
    <property type="nucleotide sequence ID" value="NZ_JAXCEH010000023.1"/>
</dbReference>
<reference evidence="6 7" key="1">
    <citation type="submission" date="2023-11" db="EMBL/GenBank/DDBJ databases">
        <title>Actinomadura monticuli sp. nov., isolated from volcanic ash.</title>
        <authorList>
            <person name="Lee S.D."/>
            <person name="Yang H."/>
            <person name="Kim I.S."/>
        </authorList>
    </citation>
    <scope>NUCLEOTIDE SEQUENCE [LARGE SCALE GENOMIC DNA]</scope>
    <source>
        <strain evidence="6 7">DSM 45346</strain>
    </source>
</reference>
<evidence type="ECO:0000259" key="5">
    <source>
        <dbReference type="Pfam" id="PF18317"/>
    </source>
</evidence>
<feature type="domain" description="Saccharopine dehydrogenase NADP binding" evidence="3">
    <location>
        <begin position="134"/>
        <end position="245"/>
    </location>
</feature>
<comment type="pathway">
    <text evidence="1">Metabolic intermediate biosynthesis; chorismate biosynthesis; chorismate from D-erythrose 4-phosphate and phosphoenolpyruvate: step 4/7.</text>
</comment>
<dbReference type="Pfam" id="PF03435">
    <property type="entry name" value="Sacchrp_dh_NADP"/>
    <property type="match status" value="1"/>
</dbReference>
<dbReference type="SUPFAM" id="SSF53223">
    <property type="entry name" value="Aminoacid dehydrogenase-like, N-terminal domain"/>
    <property type="match status" value="1"/>
</dbReference>
<keyword evidence="7" id="KW-1185">Reference proteome</keyword>
<keyword evidence="6" id="KW-0560">Oxidoreductase</keyword>
<dbReference type="PANTHER" id="PTHR21089">
    <property type="entry name" value="SHIKIMATE DEHYDROGENASE"/>
    <property type="match status" value="1"/>
</dbReference>
<dbReference type="InterPro" id="IPR013708">
    <property type="entry name" value="Shikimate_DH-bd_N"/>
</dbReference>
<accession>A0ABV4R5F5</accession>
<gene>
    <name evidence="6" type="ORF">SM436_28440</name>
</gene>
<name>A0ABV4R5F5_9ACTN</name>
<dbReference type="InterPro" id="IPR022893">
    <property type="entry name" value="Shikimate_DH_fam"/>
</dbReference>
<comment type="caution">
    <text evidence="6">The sequence shown here is derived from an EMBL/GenBank/DDBJ whole genome shotgun (WGS) entry which is preliminary data.</text>
</comment>
<dbReference type="SUPFAM" id="SSF51735">
    <property type="entry name" value="NAD(P)-binding Rossmann-fold domains"/>
    <property type="match status" value="1"/>
</dbReference>
<dbReference type="InterPro" id="IPR005097">
    <property type="entry name" value="Sacchrp_dh_NADP-bd"/>
</dbReference>
<evidence type="ECO:0000259" key="4">
    <source>
        <dbReference type="Pfam" id="PF08501"/>
    </source>
</evidence>
<dbReference type="EMBL" id="JAXCEH010000023">
    <property type="protein sequence ID" value="MFA1557629.1"/>
    <property type="molecule type" value="Genomic_DNA"/>
</dbReference>
<dbReference type="Pfam" id="PF18317">
    <property type="entry name" value="SDH_C"/>
    <property type="match status" value="1"/>
</dbReference>
<feature type="domain" description="Shikimate dehydrogenase substrate binding N-terminal" evidence="4">
    <location>
        <begin position="19"/>
        <end position="101"/>
    </location>
</feature>
<protein>
    <submittedName>
        <fullName evidence="6">Shikimate dehydrogenase</fullName>
        <ecNumber evidence="6">1.1.1.25</ecNumber>
    </submittedName>
</protein>
<sequence length="285" mass="28587">MAEGASGPVTGEPGSRAAVLGSPIAHSLSPVLHRAAYAAMGLDTWSYEAIECGEDGLAALLDGLGPEWAGLSLTMPLKRVALDLVDSVSDLAVRVGGANTIVLRDGRRHGDNTDVHGIEAALTEAGLKAPPSALVLGGGATAASALAALARLGTSEAVLAARTPERAAGAAEVGERFGLAVRVVPLDRVAAHLPADLVVSTLPGRAADALAEPVAASGASLFDVVYAPWPTALAAAVERAGGTVVGGFAMLLHQAVRQVALMTGREDVPVAAMRAAGEAELARRA</sequence>
<dbReference type="GO" id="GO:0004764">
    <property type="term" value="F:shikimate 3-dehydrogenase (NADP+) activity"/>
    <property type="evidence" value="ECO:0007669"/>
    <property type="project" value="UniProtKB-EC"/>
</dbReference>
<dbReference type="EC" id="1.1.1.25" evidence="6"/>
<evidence type="ECO:0000259" key="3">
    <source>
        <dbReference type="Pfam" id="PF03435"/>
    </source>
</evidence>
<keyword evidence="2" id="KW-0028">Amino-acid biosynthesis</keyword>
<organism evidence="6 7">
    <name type="scientific">Actinomadura chokoriensis</name>
    <dbReference type="NCBI Taxonomy" id="454156"/>
    <lineage>
        <taxon>Bacteria</taxon>
        <taxon>Bacillati</taxon>
        <taxon>Actinomycetota</taxon>
        <taxon>Actinomycetes</taxon>
        <taxon>Streptosporangiales</taxon>
        <taxon>Thermomonosporaceae</taxon>
        <taxon>Actinomadura</taxon>
    </lineage>
</organism>
<dbReference type="NCBIfam" id="NF001311">
    <property type="entry name" value="PRK00258.1-3"/>
    <property type="match status" value="1"/>
</dbReference>
<feature type="domain" description="SDH C-terminal" evidence="5">
    <location>
        <begin position="247"/>
        <end position="276"/>
    </location>
</feature>
<dbReference type="InterPro" id="IPR041121">
    <property type="entry name" value="SDH_C"/>
</dbReference>